<evidence type="ECO:0008006" key="4">
    <source>
        <dbReference type="Google" id="ProtNLM"/>
    </source>
</evidence>
<feature type="signal peptide" evidence="1">
    <location>
        <begin position="1"/>
        <end position="21"/>
    </location>
</feature>
<evidence type="ECO:0000256" key="1">
    <source>
        <dbReference type="SAM" id="SignalP"/>
    </source>
</evidence>
<dbReference type="Gene3D" id="3.50.50.60">
    <property type="entry name" value="FAD/NAD(P)-binding domain"/>
    <property type="match status" value="1"/>
</dbReference>
<dbReference type="OrthoDB" id="55702at2759"/>
<dbReference type="SUPFAM" id="SSF51905">
    <property type="entry name" value="FAD/NAD(P)-binding domain"/>
    <property type="match status" value="1"/>
</dbReference>
<evidence type="ECO:0000313" key="3">
    <source>
        <dbReference type="Proteomes" id="UP001153069"/>
    </source>
</evidence>
<keyword evidence="1" id="KW-0732">Signal</keyword>
<sequence>MFISSVLLLLFQLLFGKVLSAAPESTTTGSACLLGANTGGIGHSFGHPSNNSDATTTTTTTASNSAHINVQAALDRMVETLQDISTVYIESQTQSWLHSIGYEIVVEWGQSLPKVVNASTRAPKFRRRLEPNDNPTAAAAAAKPNAQQGDLFSEEATFQWDEEKDIETYFQKLRTICDEDFVPGANDTGEQCWQFLKSLMDDPRCTTRMDSRTVCSKRELTDDQDELVPTWTVRKEDFGGHDAINLVIVGAGPAGLTVASALSELLIRQQETKASMSSSSMMPRIHITMFENRAKAPGIKLPYTRHWGCSPDLGDLIAVDPRIVELLELLANPLLRERGPWNRVTSVPLNVLETLLLLSVRQRGVTLVYGEDVTEHLMELQQQVPNLLVVDATGHRLHTLIRERKCGSSNSAAEGDKCATSNTDELPSFYGYTGAPLFETPDLRNASVWQWYPSKYVPAMIEQGHVGSLKIAEGGAGQLLYPVHANTGQPLASYWMHIHNIPPPSDINDPPNITKHLFYHPSTTPLCRACRENHPEFRRQVDQSIANMTSWLGDTSDFSDLPNFDGAKDYMDYIVGIRGLQTNSSVDVLCGGVCTPNSFYDGTDNFRQGIQDVMLSRSRRGAHLEHEVGSNKNSDTDDGPWFTARILNVNLLQAQAEVLMDILSSQGHAMDPNGMPIAKLPLKAMSHIPLLQENGLMETLSTVAEHYAGDGQPTIAIFLLRPYHYKNVTLDTDVVESLLRHSNRSSNQDIELDPDRTSTTSLPRIVRIGDSLFSGDVNLNSGLANHLAMIKEWMCLLSGKATRDECLKLGFHKMEASEWDEWYEEDENGEWVFTEYM</sequence>
<gene>
    <name evidence="2" type="ORF">SEMRO_1574_G283510.3</name>
</gene>
<name>A0A9N8HSW2_9STRA</name>
<evidence type="ECO:0000313" key="2">
    <source>
        <dbReference type="EMBL" id="CAB9524726.1"/>
    </source>
</evidence>
<feature type="chain" id="PRO_5040172756" description="FAD/NAD(P)-binding domain-containing protein" evidence="1">
    <location>
        <begin position="22"/>
        <end position="837"/>
    </location>
</feature>
<protein>
    <recommendedName>
        <fullName evidence="4">FAD/NAD(P)-binding domain-containing protein</fullName>
    </recommendedName>
</protein>
<dbReference type="EMBL" id="CAICTM010001572">
    <property type="protein sequence ID" value="CAB9524726.1"/>
    <property type="molecule type" value="Genomic_DNA"/>
</dbReference>
<comment type="caution">
    <text evidence="2">The sequence shown here is derived from an EMBL/GenBank/DDBJ whole genome shotgun (WGS) entry which is preliminary data.</text>
</comment>
<accession>A0A9N8HSW2</accession>
<dbReference type="AlphaFoldDB" id="A0A9N8HSW2"/>
<dbReference type="InterPro" id="IPR036188">
    <property type="entry name" value="FAD/NAD-bd_sf"/>
</dbReference>
<proteinExistence type="predicted"/>
<reference evidence="2" key="1">
    <citation type="submission" date="2020-06" db="EMBL/GenBank/DDBJ databases">
        <authorList>
            <consortium name="Plant Systems Biology data submission"/>
        </authorList>
    </citation>
    <scope>NUCLEOTIDE SEQUENCE</scope>
    <source>
        <strain evidence="2">D6</strain>
    </source>
</reference>
<keyword evidence="3" id="KW-1185">Reference proteome</keyword>
<organism evidence="2 3">
    <name type="scientific">Seminavis robusta</name>
    <dbReference type="NCBI Taxonomy" id="568900"/>
    <lineage>
        <taxon>Eukaryota</taxon>
        <taxon>Sar</taxon>
        <taxon>Stramenopiles</taxon>
        <taxon>Ochrophyta</taxon>
        <taxon>Bacillariophyta</taxon>
        <taxon>Bacillariophyceae</taxon>
        <taxon>Bacillariophycidae</taxon>
        <taxon>Naviculales</taxon>
        <taxon>Naviculaceae</taxon>
        <taxon>Seminavis</taxon>
    </lineage>
</organism>
<dbReference type="Proteomes" id="UP001153069">
    <property type="component" value="Unassembled WGS sequence"/>
</dbReference>